<dbReference type="GO" id="GO:0031012">
    <property type="term" value="C:extracellular matrix"/>
    <property type="evidence" value="ECO:0007669"/>
    <property type="project" value="TreeGrafter"/>
</dbReference>
<keyword evidence="2" id="KW-0472">Membrane</keyword>
<dbReference type="Gene3D" id="3.80.10.10">
    <property type="entry name" value="Ribonuclease Inhibitor"/>
    <property type="match status" value="1"/>
</dbReference>
<evidence type="ECO:0000256" key="2">
    <source>
        <dbReference type="SAM" id="Phobius"/>
    </source>
</evidence>
<evidence type="ECO:0000313" key="3">
    <source>
        <dbReference type="EMBL" id="KAK9891453.1"/>
    </source>
</evidence>
<dbReference type="EMBL" id="JARQZJ010000128">
    <property type="protein sequence ID" value="KAK9891453.1"/>
    <property type="molecule type" value="Genomic_DNA"/>
</dbReference>
<dbReference type="AlphaFoldDB" id="A0AAW1VFM2"/>
<comment type="caution">
    <text evidence="3">The sequence shown here is derived from an EMBL/GenBank/DDBJ whole genome shotgun (WGS) entry which is preliminary data.</text>
</comment>
<evidence type="ECO:0000256" key="1">
    <source>
        <dbReference type="ARBA" id="ARBA00022729"/>
    </source>
</evidence>
<dbReference type="SUPFAM" id="SSF52058">
    <property type="entry name" value="L domain-like"/>
    <property type="match status" value="1"/>
</dbReference>
<keyword evidence="1" id="KW-0732">Signal</keyword>
<protein>
    <submittedName>
        <fullName evidence="3">Uncharacterized protein</fullName>
    </submittedName>
</protein>
<dbReference type="Proteomes" id="UP001431783">
    <property type="component" value="Unassembled WGS sequence"/>
</dbReference>
<gene>
    <name evidence="3" type="ORF">WA026_014686</name>
</gene>
<dbReference type="PANTHER" id="PTHR24373:SF387">
    <property type="entry name" value="LEUCINE-RICH REPEATS AND IMMUNOGLOBULIN-LIKE DOMAINS PROTEIN SMA-10"/>
    <property type="match status" value="1"/>
</dbReference>
<dbReference type="GO" id="GO:0005615">
    <property type="term" value="C:extracellular space"/>
    <property type="evidence" value="ECO:0007669"/>
    <property type="project" value="TreeGrafter"/>
</dbReference>
<keyword evidence="2" id="KW-1133">Transmembrane helix</keyword>
<dbReference type="InterPro" id="IPR032675">
    <property type="entry name" value="LRR_dom_sf"/>
</dbReference>
<reference evidence="3 4" key="1">
    <citation type="submission" date="2023-03" db="EMBL/GenBank/DDBJ databases">
        <title>Genome insight into feeding habits of ladybird beetles.</title>
        <authorList>
            <person name="Li H.-S."/>
            <person name="Huang Y.-H."/>
            <person name="Pang H."/>
        </authorList>
    </citation>
    <scope>NUCLEOTIDE SEQUENCE [LARGE SCALE GENOMIC DNA]</scope>
    <source>
        <strain evidence="3">SYSU_2023b</strain>
        <tissue evidence="3">Whole body</tissue>
    </source>
</reference>
<organism evidence="3 4">
    <name type="scientific">Henosepilachna vigintioctopunctata</name>
    <dbReference type="NCBI Taxonomy" id="420089"/>
    <lineage>
        <taxon>Eukaryota</taxon>
        <taxon>Metazoa</taxon>
        <taxon>Ecdysozoa</taxon>
        <taxon>Arthropoda</taxon>
        <taxon>Hexapoda</taxon>
        <taxon>Insecta</taxon>
        <taxon>Pterygota</taxon>
        <taxon>Neoptera</taxon>
        <taxon>Endopterygota</taxon>
        <taxon>Coleoptera</taxon>
        <taxon>Polyphaga</taxon>
        <taxon>Cucujiformia</taxon>
        <taxon>Coccinelloidea</taxon>
        <taxon>Coccinellidae</taxon>
        <taxon>Epilachninae</taxon>
        <taxon>Epilachnini</taxon>
        <taxon>Henosepilachna</taxon>
    </lineage>
</organism>
<keyword evidence="2" id="KW-0812">Transmembrane</keyword>
<sequence length="463" mass="52255">MKIAEKKSTWVWIILEITTCSAILTGSGHIYDDITSIPKYGCQWTGGHNTMVNCTCREDAEEFYIRQGEVPTLDTWAIEINNCKRVIFGEHAIEDLRNLRHLHLRNIPSLTLLPESLNWFGYRATYQPDDEVEDENIPSLKIVIENCHIDKISQQTFKGRIKEIRINRCYVTDIEPFAFSSLRQSQTVSLQNTKIESLKIQAFKLFSTKELLIENVTLGTLPSRAFSNLKVTENLKISNSNFGSIYSGAFIIDGAKWFEVSNSNITTLDSDAFDVSVKGDVHFKNNYFDTIHSGAFLKITPSKDLVTNTALYLTLESTYVSFLGLNALEVNGLKLKFVDFKVNDSCNCDGLMSRFDQFRESFSEIKCSDGGTPVSLADFKADSCTILSGHTTMIVVIGIISILLLIMIILGLFYYHKTYREGKYGNSNEPTKNVGLIVPDGRTYKETEVHVILERADLLTTDL</sequence>
<dbReference type="PANTHER" id="PTHR24373">
    <property type="entry name" value="SLIT RELATED LEUCINE-RICH REPEAT NEURONAL PROTEIN"/>
    <property type="match status" value="1"/>
</dbReference>
<keyword evidence="4" id="KW-1185">Reference proteome</keyword>
<feature type="transmembrane region" description="Helical" evidence="2">
    <location>
        <begin position="393"/>
        <end position="415"/>
    </location>
</feature>
<name>A0AAW1VFM2_9CUCU</name>
<accession>A0AAW1VFM2</accession>
<proteinExistence type="predicted"/>
<dbReference type="InterPro" id="IPR050328">
    <property type="entry name" value="Dev_Immune_Receptor"/>
</dbReference>
<evidence type="ECO:0000313" key="4">
    <source>
        <dbReference type="Proteomes" id="UP001431783"/>
    </source>
</evidence>